<dbReference type="PANTHER" id="PTHR23131">
    <property type="entry name" value="ENDORIBONUCLEASE LACTB2"/>
    <property type="match status" value="1"/>
</dbReference>
<evidence type="ECO:0000313" key="3">
    <source>
        <dbReference type="Proteomes" id="UP000305165"/>
    </source>
</evidence>
<dbReference type="InterPro" id="IPR036388">
    <property type="entry name" value="WH-like_DNA-bd_sf"/>
</dbReference>
<dbReference type="Pfam" id="PF00753">
    <property type="entry name" value="Lactamase_B"/>
    <property type="match status" value="1"/>
</dbReference>
<dbReference type="PANTHER" id="PTHR23131:SF4">
    <property type="entry name" value="METALLO-BETA-LACTAMASE SUPERFAMILY POTEIN"/>
    <property type="match status" value="1"/>
</dbReference>
<protein>
    <submittedName>
        <fullName evidence="2">MBL fold metallo-hydrolase</fullName>
    </submittedName>
</protein>
<accession>A0A4V4RWM7</accession>
<dbReference type="Proteomes" id="UP000305165">
    <property type="component" value="Unassembled WGS sequence"/>
</dbReference>
<dbReference type="InterPro" id="IPR001279">
    <property type="entry name" value="Metallo-B-lactamas"/>
</dbReference>
<evidence type="ECO:0000259" key="1">
    <source>
        <dbReference type="SMART" id="SM00849"/>
    </source>
</evidence>
<reference evidence="2 3" key="1">
    <citation type="submission" date="2019-04" db="EMBL/GenBank/DDBJ databases">
        <title>Genome analysis of Streptococcus suis strain WUSS424.</title>
        <authorList>
            <person name="Chen H."/>
            <person name="Gao X."/>
            <person name="Wu Z."/>
        </authorList>
    </citation>
    <scope>NUCLEOTIDE SEQUENCE [LARGE SCALE GENOMIC DNA]</scope>
    <source>
        <strain evidence="2 3">WUSS424</strain>
    </source>
</reference>
<dbReference type="Gene3D" id="1.10.10.10">
    <property type="entry name" value="Winged helix-like DNA-binding domain superfamily/Winged helix DNA-binding domain"/>
    <property type="match status" value="1"/>
</dbReference>
<dbReference type="InterPro" id="IPR036866">
    <property type="entry name" value="RibonucZ/Hydroxyglut_hydro"/>
</dbReference>
<dbReference type="SUPFAM" id="SSF56281">
    <property type="entry name" value="Metallo-hydrolase/oxidoreductase"/>
    <property type="match status" value="1"/>
</dbReference>
<keyword evidence="2" id="KW-0378">Hydrolase</keyword>
<dbReference type="Gene3D" id="3.60.15.10">
    <property type="entry name" value="Ribonuclease Z/Hydroxyacylglutathione hydrolase-like"/>
    <property type="match status" value="1"/>
</dbReference>
<feature type="domain" description="Metallo-beta-lactamase" evidence="1">
    <location>
        <begin position="22"/>
        <end position="229"/>
    </location>
</feature>
<dbReference type="GO" id="GO:0016787">
    <property type="term" value="F:hydrolase activity"/>
    <property type="evidence" value="ECO:0007669"/>
    <property type="project" value="UniProtKB-KW"/>
</dbReference>
<name>A0A4V4RWM7_STRSU</name>
<dbReference type="AlphaFoldDB" id="A0A4V4RWM7"/>
<dbReference type="SMART" id="SM00849">
    <property type="entry name" value="Lactamase_B"/>
    <property type="match status" value="1"/>
</dbReference>
<proteinExistence type="predicted"/>
<comment type="caution">
    <text evidence="2">The sequence shown here is derived from an EMBL/GenBank/DDBJ whole genome shotgun (WGS) entry which is preliminary data.</text>
</comment>
<dbReference type="OrthoDB" id="9802248at2"/>
<dbReference type="EMBL" id="SSXO01000002">
    <property type="protein sequence ID" value="TII00415.1"/>
    <property type="molecule type" value="Genomic_DNA"/>
</dbReference>
<dbReference type="InterPro" id="IPR050662">
    <property type="entry name" value="Sec-metab_biosynth-thioest"/>
</dbReference>
<organism evidence="2 3">
    <name type="scientific">Streptococcus suis</name>
    <dbReference type="NCBI Taxonomy" id="1307"/>
    <lineage>
        <taxon>Bacteria</taxon>
        <taxon>Bacillati</taxon>
        <taxon>Bacillota</taxon>
        <taxon>Bacilli</taxon>
        <taxon>Lactobacillales</taxon>
        <taxon>Streptococcaceae</taxon>
        <taxon>Streptococcus</taxon>
    </lineage>
</organism>
<evidence type="ECO:0000313" key="2">
    <source>
        <dbReference type="EMBL" id="TII00415.1"/>
    </source>
</evidence>
<sequence length="331" mass="37922">MREVYPGIYTFPICLPNSPLREIHSYIIRGEERSLVIDTGYNHPESLADMEAGLAVLGISIQSVDLVITHLHADHSGLATYFYDRGARIFAGKVDGDLFNAMASGEYWNMLESFKTLYGISDQEMAIEDNPGYRFCLDRAVPFQVLEIGSHFQFGNFDFEILDLIGHTPGHIGLYDRDKQILFSADTVLDPITPNITFWGWEYPNILKTYMETLGRLRKMPKITLFPGHRKVIDDHVSRIDQLIDHHFERMQEILDAIGIDEKVTVRDVSARIKWRIKADSWDQFPKPQKWFASGETMAHLDYLVESGHLSMTLNKGVLYFKKLQTCISKG</sequence>
<gene>
    <name evidence="2" type="ORF">FAJ39_04945</name>
</gene>